<organism evidence="2 3">
    <name type="scientific">Sphingobacterium paramultivorum</name>
    <dbReference type="NCBI Taxonomy" id="2886510"/>
    <lineage>
        <taxon>Bacteria</taxon>
        <taxon>Pseudomonadati</taxon>
        <taxon>Bacteroidota</taxon>
        <taxon>Sphingobacteriia</taxon>
        <taxon>Sphingobacteriales</taxon>
        <taxon>Sphingobacteriaceae</taxon>
        <taxon>Sphingobacterium</taxon>
    </lineage>
</organism>
<feature type="chain" id="PRO_5028828305" evidence="1">
    <location>
        <begin position="22"/>
        <end position="681"/>
    </location>
</feature>
<dbReference type="CDD" id="cd10791">
    <property type="entry name" value="GH38N_AMII_like_1"/>
    <property type="match status" value="1"/>
</dbReference>
<dbReference type="EMBL" id="CP058555">
    <property type="protein sequence ID" value="QMV66518.1"/>
    <property type="molecule type" value="Genomic_DNA"/>
</dbReference>
<dbReference type="Pfam" id="PF16477">
    <property type="entry name" value="DUF5054"/>
    <property type="match status" value="1"/>
</dbReference>
<keyword evidence="1" id="KW-0732">Signal</keyword>
<dbReference type="RefSeq" id="WP_182331140.1">
    <property type="nucleotide sequence ID" value="NZ_CP058555.1"/>
</dbReference>
<name>A0A7G5DXP3_9SPHI</name>
<accession>A0A7G5DXP3</accession>
<protein>
    <submittedName>
        <fullName evidence="2">DUF5054 domain-containing protein</fullName>
    </submittedName>
</protein>
<evidence type="ECO:0000313" key="3">
    <source>
        <dbReference type="Proteomes" id="UP000515450"/>
    </source>
</evidence>
<proteinExistence type="predicted"/>
<sequence>MKRRKFYCSCLLVLTTFFAVGQTPNDAVKNDAVQKVHLIFKTHLDIGFTELSSVVEQRYMNEFIPKAIAVAEKLRNSGAKERYVWTTGSWLIATYLEQASLENKAKLEAAIRRGDIVWNAIPYTVESESLNKALFGTMLQLSRKLDQKYGKQTRAAKMTDVPGHTRGIVPLLQKSGIDFLQIGVNPASKVPNVPPLCRWKSPDGSEVTLMYQKDYGSDMILPDGKTAMVIVFTGDNHGPHTVQQVKEIYASIQKRYPNAALQASTLSDVAAVLRPMKDKLPLVTQEIGDTWIHGFGSSPLMMARFRALSRCYETWVKDGRIHPNSDAAIRFAIKLGLVAEHTWGLDVKTHLQHWDTYRFTDFQAALNLPAFKKMQASWAEKEAHINQSLQYLPKDLRTEAENVLRQLALVPKPTFEGVDASQQFSNDGSFQLNKGGFRMKMGELSYQSFSTADFERFRDSYITQKVDWAIRDFGKPGLTPDMAESRTLLATLQKSVYNKAKNELYSQLSLTGTGKVEQQVLPKQIYSSYRFDDKTKHIELSYALVDKPANRLPEAYWLSFYPEGVVDMLVEKVGQPMRVLDVIEGGNRQMHGLDHYVDIVTDAGKIRIRSKDALLVAIGKRDLLNYSTDQPDLHAGLHFCLYNNVWGTNFSMWFGGTVNYRFDIELIPNNSKSTSIGSSSN</sequence>
<evidence type="ECO:0000256" key="1">
    <source>
        <dbReference type="SAM" id="SignalP"/>
    </source>
</evidence>
<dbReference type="GO" id="GO:0005975">
    <property type="term" value="P:carbohydrate metabolic process"/>
    <property type="evidence" value="ECO:0007669"/>
    <property type="project" value="InterPro"/>
</dbReference>
<dbReference type="Proteomes" id="UP000515450">
    <property type="component" value="Chromosome"/>
</dbReference>
<dbReference type="InterPro" id="IPR027291">
    <property type="entry name" value="Glyco_hydro_38_N_sf"/>
</dbReference>
<gene>
    <name evidence="2" type="ORF">HS960_02090</name>
</gene>
<dbReference type="InterPro" id="IPR032482">
    <property type="entry name" value="DUF5054"/>
</dbReference>
<evidence type="ECO:0000313" key="2">
    <source>
        <dbReference type="EMBL" id="QMV66518.1"/>
    </source>
</evidence>
<dbReference type="InterPro" id="IPR011330">
    <property type="entry name" value="Glyco_hydro/deAcase_b/a-brl"/>
</dbReference>
<keyword evidence="3" id="KW-1185">Reference proteome</keyword>
<dbReference type="AlphaFoldDB" id="A0A7G5DXP3"/>
<dbReference type="Gene3D" id="3.20.110.10">
    <property type="entry name" value="Glycoside hydrolase 38, N terminal domain"/>
    <property type="match status" value="1"/>
</dbReference>
<feature type="signal peptide" evidence="1">
    <location>
        <begin position="1"/>
        <end position="21"/>
    </location>
</feature>
<reference evidence="2 3" key="1">
    <citation type="journal article" date="2020" name="G3 (Bethesda)">
        <title>CeMbio - The Caenorhabditis elegans Microbiome Resource.</title>
        <authorList>
            <person name="Dirksen P."/>
            <person name="Assie A."/>
            <person name="Zimmermann J."/>
            <person name="Zhang F."/>
            <person name="Tietje A.M."/>
            <person name="Marsh S.A."/>
            <person name="Felix M.A."/>
            <person name="Shapira M."/>
            <person name="Kaleta C."/>
            <person name="Schulenburg H."/>
            <person name="Samuel B."/>
        </authorList>
    </citation>
    <scope>NUCLEOTIDE SEQUENCE [LARGE SCALE GENOMIC DNA]</scope>
    <source>
        <strain evidence="2 3">BIGb0170</strain>
    </source>
</reference>
<dbReference type="SUPFAM" id="SSF88713">
    <property type="entry name" value="Glycoside hydrolase/deacetylase"/>
    <property type="match status" value="1"/>
</dbReference>